<dbReference type="InterPro" id="IPR006674">
    <property type="entry name" value="HD_domain"/>
</dbReference>
<proteinExistence type="predicted"/>
<accession>A0A395WBF2</accession>
<feature type="domain" description="HD" evidence="1">
    <location>
        <begin position="30"/>
        <end position="128"/>
    </location>
</feature>
<dbReference type="AlphaFoldDB" id="A0A395WBF2"/>
<dbReference type="Proteomes" id="UP000265489">
    <property type="component" value="Unassembled WGS sequence"/>
</dbReference>
<evidence type="ECO:0000259" key="1">
    <source>
        <dbReference type="Pfam" id="PF01966"/>
    </source>
</evidence>
<comment type="caution">
    <text evidence="2">The sequence shown here is derived from an EMBL/GenBank/DDBJ whole genome shotgun (WGS) entry which is preliminary data.</text>
</comment>
<dbReference type="RefSeq" id="WP_003864056.1">
    <property type="nucleotide sequence ID" value="NZ_CABLCL010000021.1"/>
</dbReference>
<dbReference type="SUPFAM" id="SSF109604">
    <property type="entry name" value="HD-domain/PDEase-like"/>
    <property type="match status" value="1"/>
</dbReference>
<dbReference type="Proteomes" id="UP000285288">
    <property type="component" value="Unassembled WGS sequence"/>
</dbReference>
<name>A0A395WBF2_9FIRM</name>
<dbReference type="EMBL" id="QRYQ01000014">
    <property type="protein sequence ID" value="RGU90948.1"/>
    <property type="molecule type" value="Genomic_DNA"/>
</dbReference>
<gene>
    <name evidence="3" type="ORF">DW907_03270</name>
    <name evidence="2" type="ORF">DWW32_07850</name>
</gene>
<dbReference type="GeneID" id="66579783"/>
<dbReference type="EMBL" id="QSGD01000007">
    <property type="protein sequence ID" value="RHB08487.1"/>
    <property type="molecule type" value="Genomic_DNA"/>
</dbReference>
<dbReference type="Pfam" id="PF01966">
    <property type="entry name" value="HD"/>
    <property type="match status" value="1"/>
</dbReference>
<evidence type="ECO:0000313" key="5">
    <source>
        <dbReference type="Proteomes" id="UP000285288"/>
    </source>
</evidence>
<protein>
    <submittedName>
        <fullName evidence="2">HD domain-containing protein</fullName>
    </submittedName>
</protein>
<dbReference type="Gene3D" id="1.10.3210.10">
    <property type="entry name" value="Hypothetical protein af1432"/>
    <property type="match status" value="1"/>
</dbReference>
<evidence type="ECO:0000313" key="2">
    <source>
        <dbReference type="EMBL" id="RGU90948.1"/>
    </source>
</evidence>
<reference evidence="4 5" key="1">
    <citation type="submission" date="2018-08" db="EMBL/GenBank/DDBJ databases">
        <title>A genome reference for cultivated species of the human gut microbiota.</title>
        <authorList>
            <person name="Zou Y."/>
            <person name="Xue W."/>
            <person name="Luo G."/>
        </authorList>
    </citation>
    <scope>NUCLEOTIDE SEQUENCE [LARGE SCALE GENOMIC DNA]</scope>
    <source>
        <strain evidence="2 4">AF15-20</strain>
        <strain evidence="3 5">AM42-13AC</strain>
    </source>
</reference>
<evidence type="ECO:0000313" key="4">
    <source>
        <dbReference type="Proteomes" id="UP000265489"/>
    </source>
</evidence>
<sequence length="156" mass="17844">MLERYEKVKEYVYGQYAKIYNEDLKIAALTHTASVDLSITFIAMARGTNLERAKVAALFHDYAQFVDNCPHSQHAKLSSLHAYKYLKECGLFKTTEIDDITYAIRQHSKKESFDSPLCEALKDADVLARFLENPEKPLVGMKRQRLLNACADIQSH</sequence>
<evidence type="ECO:0000313" key="3">
    <source>
        <dbReference type="EMBL" id="RHB08487.1"/>
    </source>
</evidence>
<organism evidence="2 4">
    <name type="scientific">Holdemanella biformis</name>
    <dbReference type="NCBI Taxonomy" id="1735"/>
    <lineage>
        <taxon>Bacteria</taxon>
        <taxon>Bacillati</taxon>
        <taxon>Bacillota</taxon>
        <taxon>Erysipelotrichia</taxon>
        <taxon>Erysipelotrichales</taxon>
        <taxon>Erysipelotrichaceae</taxon>
        <taxon>Holdemanella</taxon>
    </lineage>
</organism>